<dbReference type="Proteomes" id="UP000006671">
    <property type="component" value="Unassembled WGS sequence"/>
</dbReference>
<dbReference type="GeneID" id="8850228"/>
<dbReference type="InParanoid" id="D2VEB1"/>
<reference evidence="1 2" key="1">
    <citation type="journal article" date="2010" name="Cell">
        <title>The genome of Naegleria gruberi illuminates early eukaryotic versatility.</title>
        <authorList>
            <person name="Fritz-Laylin L.K."/>
            <person name="Prochnik S.E."/>
            <person name="Ginger M.L."/>
            <person name="Dacks J.B."/>
            <person name="Carpenter M.L."/>
            <person name="Field M.C."/>
            <person name="Kuo A."/>
            <person name="Paredez A."/>
            <person name="Chapman J."/>
            <person name="Pham J."/>
            <person name="Shu S."/>
            <person name="Neupane R."/>
            <person name="Cipriano M."/>
            <person name="Mancuso J."/>
            <person name="Tu H."/>
            <person name="Salamov A."/>
            <person name="Lindquist E."/>
            <person name="Shapiro H."/>
            <person name="Lucas S."/>
            <person name="Grigoriev I.V."/>
            <person name="Cande W.Z."/>
            <person name="Fulton C."/>
            <person name="Rokhsar D.S."/>
            <person name="Dawson S.C."/>
        </authorList>
    </citation>
    <scope>NUCLEOTIDE SEQUENCE [LARGE SCALE GENOMIC DNA]</scope>
    <source>
        <strain evidence="1 2">NEG-M</strain>
    </source>
</reference>
<dbReference type="EMBL" id="GG738866">
    <property type="protein sequence ID" value="EFC44849.1"/>
    <property type="molecule type" value="Genomic_DNA"/>
</dbReference>
<accession>D2VEB1</accession>
<organism evidence="2">
    <name type="scientific">Naegleria gruberi</name>
    <name type="common">Amoeba</name>
    <dbReference type="NCBI Taxonomy" id="5762"/>
    <lineage>
        <taxon>Eukaryota</taxon>
        <taxon>Discoba</taxon>
        <taxon>Heterolobosea</taxon>
        <taxon>Tetramitia</taxon>
        <taxon>Eutetramitia</taxon>
        <taxon>Vahlkampfiidae</taxon>
        <taxon>Naegleria</taxon>
    </lineage>
</organism>
<dbReference type="RefSeq" id="XP_002677593.1">
    <property type="nucleotide sequence ID" value="XM_002677547.1"/>
</dbReference>
<proteinExistence type="predicted"/>
<name>D2VEB1_NAEGR</name>
<evidence type="ECO:0000313" key="1">
    <source>
        <dbReference type="EMBL" id="EFC44849.1"/>
    </source>
</evidence>
<evidence type="ECO:0000313" key="2">
    <source>
        <dbReference type="Proteomes" id="UP000006671"/>
    </source>
</evidence>
<gene>
    <name evidence="1" type="ORF">NAEGRDRAFT_48854</name>
</gene>
<dbReference type="KEGG" id="ngr:NAEGRDRAFT_48854"/>
<sequence length="508" mass="59638">MKCSPESGDAIFDDLILNLILNYMSGEQILKNCNRVNKNWYSHSLKIPLFLTINVEDSYVWFDSEVQDVDERIVDKWIEKLKGENCRNVRGVTIIGYSTHTKLLKMIVETFELNYLELRTHDPYDQYWRNPMCGIELIVGSRMKNLETLIISDEVYGEHYFDIEMFDSPYLASLKRLELGSFMLSSSSLSEKECFKNIESLSLNSFQASDSYQTNPPVVDKYHKPRICKRKCLKHKWIKKCLKHKLVGQKKVCDQYAIVGAGKCLKHKKYSKCDKYSKPTKKCVLHAYKIVGCAKKKYWKVCDSYGTKKICIKKGFKKFCAKHKIINKCFKKGFKKVCKKFKKVPIKKCEKKKVCDKYTVDSYNKKVAKCRYVKKCKIVSWAKKCAKYKKVKYCKERKSFKKCCLIKKKFFCAKHKTIKFCKHKKTLSKCVKYNKKKYCAKSIVIPPRCIKKKYYKKCLKRSKGKKICKKFKLVGGKKKCCKSIKKKICIKRKTCKKPTKPIVKPLVK</sequence>
<keyword evidence="2" id="KW-1185">Reference proteome</keyword>
<dbReference type="AlphaFoldDB" id="D2VEB1"/>
<dbReference type="VEuPathDB" id="AmoebaDB:NAEGRDRAFT_48854"/>
<protein>
    <submittedName>
        <fullName evidence="1">Predicted protein</fullName>
    </submittedName>
</protein>